<gene>
    <name evidence="2" type="ORF">EDD42_2994</name>
</gene>
<dbReference type="GO" id="GO:0008933">
    <property type="term" value="F:peptidoglycan lytic transglycosylase activity"/>
    <property type="evidence" value="ECO:0007669"/>
    <property type="project" value="TreeGrafter"/>
</dbReference>
<dbReference type="EMBL" id="RKHL01000001">
    <property type="protein sequence ID" value="ROR82894.1"/>
    <property type="molecule type" value="Genomic_DNA"/>
</dbReference>
<keyword evidence="3" id="KW-1185">Reference proteome</keyword>
<dbReference type="AlphaFoldDB" id="A0A3N2C6I0"/>
<dbReference type="InterPro" id="IPR043426">
    <property type="entry name" value="MltB-like"/>
</dbReference>
<dbReference type="Gene3D" id="1.10.530.10">
    <property type="match status" value="1"/>
</dbReference>
<dbReference type="InterPro" id="IPR031304">
    <property type="entry name" value="SLT_2"/>
</dbReference>
<dbReference type="PANTHER" id="PTHR30163:SF8">
    <property type="entry name" value="LYTIC MUREIN TRANSGLYCOSYLASE"/>
    <property type="match status" value="1"/>
</dbReference>
<organism evidence="2 3">
    <name type="scientific">Plantibacter flavus</name>
    <dbReference type="NCBI Taxonomy" id="150123"/>
    <lineage>
        <taxon>Bacteria</taxon>
        <taxon>Bacillati</taxon>
        <taxon>Actinomycetota</taxon>
        <taxon>Actinomycetes</taxon>
        <taxon>Micrococcales</taxon>
        <taxon>Microbacteriaceae</taxon>
        <taxon>Plantibacter</taxon>
    </lineage>
</organism>
<dbReference type="CDD" id="cd13399">
    <property type="entry name" value="Slt35-like"/>
    <property type="match status" value="1"/>
</dbReference>
<dbReference type="Pfam" id="PF13406">
    <property type="entry name" value="SLT_2"/>
    <property type="match status" value="1"/>
</dbReference>
<evidence type="ECO:0000259" key="1">
    <source>
        <dbReference type="Pfam" id="PF13406"/>
    </source>
</evidence>
<evidence type="ECO:0000313" key="2">
    <source>
        <dbReference type="EMBL" id="ROR82894.1"/>
    </source>
</evidence>
<dbReference type="GO" id="GO:0009253">
    <property type="term" value="P:peptidoglycan catabolic process"/>
    <property type="evidence" value="ECO:0007669"/>
    <property type="project" value="TreeGrafter"/>
</dbReference>
<name>A0A3N2C6I0_9MICO</name>
<comment type="caution">
    <text evidence="2">The sequence shown here is derived from an EMBL/GenBank/DDBJ whole genome shotgun (WGS) entry which is preliminary data.</text>
</comment>
<feature type="domain" description="Transglycosylase SLT" evidence="1">
    <location>
        <begin position="167"/>
        <end position="213"/>
    </location>
</feature>
<reference evidence="2 3" key="1">
    <citation type="submission" date="2018-11" db="EMBL/GenBank/DDBJ databases">
        <title>Sequencing the genomes of 1000 actinobacteria strains.</title>
        <authorList>
            <person name="Klenk H.-P."/>
        </authorList>
    </citation>
    <scope>NUCLEOTIDE SEQUENCE [LARGE SCALE GENOMIC DNA]</scope>
    <source>
        <strain evidence="2 3">DSM 14012</strain>
    </source>
</reference>
<evidence type="ECO:0000313" key="3">
    <source>
        <dbReference type="Proteomes" id="UP000266915"/>
    </source>
</evidence>
<dbReference type="InterPro" id="IPR023346">
    <property type="entry name" value="Lysozyme-like_dom_sf"/>
</dbReference>
<accession>A0A3N2C6I0</accession>
<proteinExistence type="predicted"/>
<protein>
    <submittedName>
        <fullName evidence="2">Transglycosylase protein with SLT domain</fullName>
    </submittedName>
</protein>
<sequence length="250" mass="25232">MGWLVAGGAVAIVGLAVIVAAVVWGPELISRAEARDSTLGTAPHAAVEGPGIPALGSAGTAPAAITDRVDRAWATATALRLGIPERAMVAYAGAALAVAESQPGCGIAWNTLAALGSVESGHGTIFGGALDDAGRAVPPIVGPALTGTEFDAVTDTDRGAFDGDARWDRAVGPMQFIPSTWQRWGADGNGDGVADPQQIDDAALAAAHYLCHGGRDLRVEADWIAAIGSYNGAASYLQKVVHAADTFAAN</sequence>
<dbReference type="SUPFAM" id="SSF53955">
    <property type="entry name" value="Lysozyme-like"/>
    <property type="match status" value="1"/>
</dbReference>
<dbReference type="Proteomes" id="UP000266915">
    <property type="component" value="Unassembled WGS sequence"/>
</dbReference>
<dbReference type="PANTHER" id="PTHR30163">
    <property type="entry name" value="MEMBRANE-BOUND LYTIC MUREIN TRANSGLYCOSYLASE B"/>
    <property type="match status" value="1"/>
</dbReference>